<dbReference type="PANTHER" id="PTHR46429:SF1">
    <property type="entry name" value="23S RRNA (GUANOSINE-2'-O-)-METHYLTRANSFERASE RLMB"/>
    <property type="match status" value="1"/>
</dbReference>
<evidence type="ECO:0000313" key="5">
    <source>
        <dbReference type="EMBL" id="ALC17601.1"/>
    </source>
</evidence>
<dbReference type="Proteomes" id="UP000057158">
    <property type="component" value="Chromosome"/>
</dbReference>
<dbReference type="InterPro" id="IPR029026">
    <property type="entry name" value="tRNA_m1G_MTases_N"/>
</dbReference>
<dbReference type="PANTHER" id="PTHR46429">
    <property type="entry name" value="23S RRNA (GUANOSINE-2'-O-)-METHYLTRANSFERASE RLMB"/>
    <property type="match status" value="1"/>
</dbReference>
<dbReference type="InterPro" id="IPR029064">
    <property type="entry name" value="Ribosomal_eL30-like_sf"/>
</dbReference>
<dbReference type="PATRIC" id="fig|1603606.3.peg.3095"/>
<dbReference type="SMART" id="SM00967">
    <property type="entry name" value="SpoU_sub_bind"/>
    <property type="match status" value="1"/>
</dbReference>
<gene>
    <name evidence="5" type="primary">rlmB</name>
    <name evidence="5" type="ORF">DSOUD_2870</name>
</gene>
<dbReference type="FunFam" id="3.40.1280.10:FF:000008">
    <property type="entry name" value="Group 3 RNA methyltransferase TrmH"/>
    <property type="match status" value="1"/>
</dbReference>
<dbReference type="STRING" id="1603606.DSOUD_2870"/>
<dbReference type="RefSeq" id="WP_053551600.1">
    <property type="nucleotide sequence ID" value="NZ_CP010802.1"/>
</dbReference>
<evidence type="ECO:0000259" key="4">
    <source>
        <dbReference type="SMART" id="SM00967"/>
    </source>
</evidence>
<dbReference type="InterPro" id="IPR013123">
    <property type="entry name" value="SpoU_subst-bd"/>
</dbReference>
<sequence>MSEFVYGINPVREGLQGVRRRPLEMFVARDQRSARIEELIAEAQTAGVPMRMRDKGDLDRLAGNPHHQGAVLRIEPFAYVAFEDLVALWRNSGEKAFFVVLDGITDPHNLGAILRSAEAGGCHGVIVPKDRACPVTGVVDKASAGALEHILLCQVTNLSRTLEALKGEGVWIYGLAGESATTLYQAELSGDLALVVGSEGAGMRPNVSRHCDHLLSIPMHGSVSSLNASVAAGVALFEVVRQRLGKEKGVQEG</sequence>
<dbReference type="SUPFAM" id="SSF75217">
    <property type="entry name" value="alpha/beta knot"/>
    <property type="match status" value="1"/>
</dbReference>
<accession>A0A0M4D4I5</accession>
<keyword evidence="3 5" id="KW-0808">Transferase</keyword>
<evidence type="ECO:0000256" key="2">
    <source>
        <dbReference type="ARBA" id="ARBA00022603"/>
    </source>
</evidence>
<dbReference type="KEGG" id="des:DSOUD_2870"/>
<keyword evidence="6" id="KW-1185">Reference proteome</keyword>
<comment type="similarity">
    <text evidence="1">Belongs to the class IV-like SAM-binding methyltransferase superfamily. RNA methyltransferase TrmH family.</text>
</comment>
<dbReference type="Gene3D" id="3.30.1330.30">
    <property type="match status" value="1"/>
</dbReference>
<dbReference type="SUPFAM" id="SSF55315">
    <property type="entry name" value="L30e-like"/>
    <property type="match status" value="1"/>
</dbReference>
<dbReference type="InterPro" id="IPR029028">
    <property type="entry name" value="Alpha/beta_knot_MTases"/>
</dbReference>
<dbReference type="Gene3D" id="3.40.1280.10">
    <property type="match status" value="1"/>
</dbReference>
<dbReference type="GO" id="GO:0032259">
    <property type="term" value="P:methylation"/>
    <property type="evidence" value="ECO:0007669"/>
    <property type="project" value="UniProtKB-KW"/>
</dbReference>
<proteinExistence type="inferred from homology"/>
<reference evidence="5 6" key="1">
    <citation type="submission" date="2015-07" db="EMBL/GenBank/DDBJ databases">
        <title>Isolation and Genomic Characterization of a Novel Halophilic Metal-Reducing Deltaproteobacterium from the Deep Subsurface.</title>
        <authorList>
            <person name="Badalamenti J.P."/>
            <person name="Summers Z.M."/>
            <person name="Gralnick J.A."/>
            <person name="Bond D.R."/>
        </authorList>
    </citation>
    <scope>NUCLEOTIDE SEQUENCE [LARGE SCALE GENOMIC DNA]</scope>
    <source>
        <strain evidence="5 6">WTL</strain>
    </source>
</reference>
<dbReference type="InterPro" id="IPR004441">
    <property type="entry name" value="rRNA_MeTrfase_TrmH"/>
</dbReference>
<evidence type="ECO:0000256" key="1">
    <source>
        <dbReference type="ARBA" id="ARBA00007228"/>
    </source>
</evidence>
<evidence type="ECO:0000313" key="6">
    <source>
        <dbReference type="Proteomes" id="UP000057158"/>
    </source>
</evidence>
<dbReference type="GO" id="GO:0006396">
    <property type="term" value="P:RNA processing"/>
    <property type="evidence" value="ECO:0007669"/>
    <property type="project" value="InterPro"/>
</dbReference>
<evidence type="ECO:0000256" key="3">
    <source>
        <dbReference type="ARBA" id="ARBA00022679"/>
    </source>
</evidence>
<feature type="domain" description="RNA 2-O ribose methyltransferase substrate binding" evidence="4">
    <location>
        <begin position="4"/>
        <end position="80"/>
    </location>
</feature>
<dbReference type="AlphaFoldDB" id="A0A0M4D4I5"/>
<dbReference type="GO" id="GO:0008173">
    <property type="term" value="F:RNA methyltransferase activity"/>
    <property type="evidence" value="ECO:0007669"/>
    <property type="project" value="InterPro"/>
</dbReference>
<dbReference type="NCBIfam" id="TIGR00186">
    <property type="entry name" value="rRNA_methyl_3"/>
    <property type="match status" value="1"/>
</dbReference>
<dbReference type="OrthoDB" id="9785673at2"/>
<keyword evidence="2 5" id="KW-0489">Methyltransferase</keyword>
<dbReference type="GO" id="GO:0005829">
    <property type="term" value="C:cytosol"/>
    <property type="evidence" value="ECO:0007669"/>
    <property type="project" value="TreeGrafter"/>
</dbReference>
<dbReference type="CDD" id="cd18103">
    <property type="entry name" value="SpoU-like_RlmB"/>
    <property type="match status" value="1"/>
</dbReference>
<organism evidence="5 6">
    <name type="scientific">Desulfuromonas soudanensis</name>
    <dbReference type="NCBI Taxonomy" id="1603606"/>
    <lineage>
        <taxon>Bacteria</taxon>
        <taxon>Pseudomonadati</taxon>
        <taxon>Thermodesulfobacteriota</taxon>
        <taxon>Desulfuromonadia</taxon>
        <taxon>Desulfuromonadales</taxon>
        <taxon>Desulfuromonadaceae</taxon>
        <taxon>Desulfuromonas</taxon>
    </lineage>
</organism>
<dbReference type="Pfam" id="PF08032">
    <property type="entry name" value="SpoU_sub_bind"/>
    <property type="match status" value="1"/>
</dbReference>
<dbReference type="EMBL" id="CP010802">
    <property type="protein sequence ID" value="ALC17601.1"/>
    <property type="molecule type" value="Genomic_DNA"/>
</dbReference>
<name>A0A0M4D4I5_9BACT</name>
<protein>
    <submittedName>
        <fullName evidence="5">23S rRNA methyltransferase</fullName>
    </submittedName>
</protein>
<dbReference type="InterPro" id="IPR001537">
    <property type="entry name" value="SpoU_MeTrfase"/>
</dbReference>
<dbReference type="Pfam" id="PF00588">
    <property type="entry name" value="SpoU_methylase"/>
    <property type="match status" value="1"/>
</dbReference>
<dbReference type="GO" id="GO:0003723">
    <property type="term" value="F:RNA binding"/>
    <property type="evidence" value="ECO:0007669"/>
    <property type="project" value="InterPro"/>
</dbReference>